<dbReference type="Pfam" id="PF04305">
    <property type="entry name" value="DUF455"/>
    <property type="match status" value="1"/>
</dbReference>
<name>A0ABT3G0U7_9BACT</name>
<dbReference type="SUPFAM" id="SSF56059">
    <property type="entry name" value="Glutathione synthetase ATP-binding domain-like"/>
    <property type="match status" value="1"/>
</dbReference>
<organism evidence="1 2">
    <name type="scientific">Luteolibacter rhizosphaerae</name>
    <dbReference type="NCBI Taxonomy" id="2989719"/>
    <lineage>
        <taxon>Bacteria</taxon>
        <taxon>Pseudomonadati</taxon>
        <taxon>Verrucomicrobiota</taxon>
        <taxon>Verrucomicrobiia</taxon>
        <taxon>Verrucomicrobiales</taxon>
        <taxon>Verrucomicrobiaceae</taxon>
        <taxon>Luteolibacter</taxon>
    </lineage>
</organism>
<comment type="caution">
    <text evidence="1">The sequence shown here is derived from an EMBL/GenBank/DDBJ whole genome shotgun (WGS) entry which is preliminary data.</text>
</comment>
<protein>
    <submittedName>
        <fullName evidence="1">Ferritin-like domain-containing protein</fullName>
    </submittedName>
</protein>
<accession>A0ABT3G0U7</accession>
<proteinExistence type="predicted"/>
<dbReference type="PANTHER" id="PTHR42782">
    <property type="entry name" value="SI:CH73-314G15.3"/>
    <property type="match status" value="1"/>
</dbReference>
<dbReference type="InterPro" id="IPR009078">
    <property type="entry name" value="Ferritin-like_SF"/>
</dbReference>
<gene>
    <name evidence="1" type="ORF">OJ996_07700</name>
</gene>
<evidence type="ECO:0000313" key="2">
    <source>
        <dbReference type="Proteomes" id="UP001165653"/>
    </source>
</evidence>
<dbReference type="SUPFAM" id="SSF47240">
    <property type="entry name" value="Ferritin-like"/>
    <property type="match status" value="1"/>
</dbReference>
<reference evidence="1" key="1">
    <citation type="submission" date="2022-10" db="EMBL/GenBank/DDBJ databases">
        <title>Luteolibacter sp. GHJ8, whole genome shotgun sequencing project.</title>
        <authorList>
            <person name="Zhao G."/>
            <person name="Shen L."/>
        </authorList>
    </citation>
    <scope>NUCLEOTIDE SEQUENCE</scope>
    <source>
        <strain evidence="1">GHJ8</strain>
    </source>
</reference>
<evidence type="ECO:0000313" key="1">
    <source>
        <dbReference type="EMBL" id="MCW1913452.1"/>
    </source>
</evidence>
<dbReference type="EMBL" id="JAPDDR010000003">
    <property type="protein sequence ID" value="MCW1913452.1"/>
    <property type="molecule type" value="Genomic_DNA"/>
</dbReference>
<keyword evidence="2" id="KW-1185">Reference proteome</keyword>
<dbReference type="RefSeq" id="WP_264512917.1">
    <property type="nucleotide sequence ID" value="NZ_JAPDDR010000003.1"/>
</dbReference>
<dbReference type="CDD" id="cd00657">
    <property type="entry name" value="Ferritin_like"/>
    <property type="match status" value="1"/>
</dbReference>
<dbReference type="Proteomes" id="UP001165653">
    <property type="component" value="Unassembled WGS sequence"/>
</dbReference>
<dbReference type="InterPro" id="IPR007402">
    <property type="entry name" value="DUF455"/>
</dbReference>
<dbReference type="PANTHER" id="PTHR42782:SF2">
    <property type="entry name" value="3-OXOACYL-[ACYL-CARRIER-PROTEIN] SYNTHASE-LIKE PROTEIN"/>
    <property type="match status" value="1"/>
</dbReference>
<sequence>MEIREAAERVLFAETLEEKLALAPATASDSLPGLAIAMPEKPGRPRELRIDARGVRVEFPGIHRLDDDRERGVMLHFLANHELLAAELMALVLLKFPDAPKEYRAGVYAAMREEQMHTLMYVRRMRECGIHFGELPVNDYFWRTIAPMETPVDFVTRLNLTFEQANLDFSKHYAALFRQAGDTSTAAVLEKIYQDEIGHVGHGLKWFRRWKDQGSSDWDAYRGALHFPLTPSRAKGVAPFNAEGRRLAGLDEDFIRHLEVSEQSRGRTPVVHWFNPAAESHAMSPRYQADKGVAALETDLEMLIAAWCRKDDVALMRQSPSRDHLAELKRAGFDLPEIASLDELRGRKLGGLRPWAWSPDASLRLKPLAEDVSAGVPWQWRELPREWFSKSIGIRLEELLGLSEHGLICCSVEQALAAVESLLPDAQGLAKAAYSYAGRGHKRINGESPPEATRNWLANVIADHGCVIIEPWLERVTDFSALYEMDSAGRVELIGLTLMENDAAGRFLGTRVSPKWASMLDPEVATFLHREAQVMAWYQEKIPAALATLLPGYIGPLGVDAMVYRRADGSLALKQVVELNVRMTMGRVALELLQKSAPNRQGRFRTLRKGKAEAADLAFGGSLQGGRIALNDPAAAREFIAVWEVI</sequence>